<proteinExistence type="predicted"/>
<evidence type="ECO:0000256" key="1">
    <source>
        <dbReference type="ARBA" id="ARBA00023015"/>
    </source>
</evidence>
<evidence type="ECO:0000313" key="7">
    <source>
        <dbReference type="Proteomes" id="UP000516320"/>
    </source>
</evidence>
<dbReference type="SMART" id="SM00346">
    <property type="entry name" value="HTH_ICLR"/>
    <property type="match status" value="1"/>
</dbReference>
<dbReference type="InterPro" id="IPR036390">
    <property type="entry name" value="WH_DNA-bd_sf"/>
</dbReference>
<evidence type="ECO:0000259" key="5">
    <source>
        <dbReference type="PROSITE" id="PS51078"/>
    </source>
</evidence>
<sequence length="238" mass="25132">MGQYSVSANSGIKVLDRAASIMTAVAAQPRSLAELCEATDLPRATAHRLATALEVHRLLSRTNDGRWSVGPALSSLSVGGKDQLIDAATPVMAGLMDLTQESVQLYQLTGTTRTCIAAQEPPVGLQNTVPVGSRMALTAGSAAKIFLAYSAPGLAEAILPQARFTAEDLEEVRRQGWSESVSEREVGLASLSAPVFNSNGLFIAVLSISGPADRLKPHPGRKWRKELVAAAEKLSESL</sequence>
<dbReference type="SUPFAM" id="SSF46785">
    <property type="entry name" value="Winged helix' DNA-binding domain"/>
    <property type="match status" value="1"/>
</dbReference>
<accession>A0A7H0SNJ9</accession>
<keyword evidence="3" id="KW-0804">Transcription</keyword>
<dbReference type="Gene3D" id="3.30.450.40">
    <property type="match status" value="1"/>
</dbReference>
<dbReference type="PROSITE" id="PS51078">
    <property type="entry name" value="ICLR_ED"/>
    <property type="match status" value="1"/>
</dbReference>
<dbReference type="InterPro" id="IPR014757">
    <property type="entry name" value="Tscrpt_reg_IclR_C"/>
</dbReference>
<dbReference type="InterPro" id="IPR036388">
    <property type="entry name" value="WH-like_DNA-bd_sf"/>
</dbReference>
<evidence type="ECO:0000256" key="2">
    <source>
        <dbReference type="ARBA" id="ARBA00023125"/>
    </source>
</evidence>
<evidence type="ECO:0000259" key="4">
    <source>
        <dbReference type="PROSITE" id="PS51077"/>
    </source>
</evidence>
<gene>
    <name evidence="6" type="ORF">GP475_05300</name>
</gene>
<keyword evidence="2" id="KW-0238">DNA-binding</keyword>
<dbReference type="SUPFAM" id="SSF55781">
    <property type="entry name" value="GAF domain-like"/>
    <property type="match status" value="1"/>
</dbReference>
<feature type="domain" description="IclR-ED" evidence="5">
    <location>
        <begin position="72"/>
        <end position="238"/>
    </location>
</feature>
<dbReference type="GO" id="GO:0003677">
    <property type="term" value="F:DNA binding"/>
    <property type="evidence" value="ECO:0007669"/>
    <property type="project" value="UniProtKB-KW"/>
</dbReference>
<dbReference type="PANTHER" id="PTHR30136:SF39">
    <property type="entry name" value="TRANSCRIPTIONAL REGULATORY PROTEIN"/>
    <property type="match status" value="1"/>
</dbReference>
<dbReference type="InterPro" id="IPR029016">
    <property type="entry name" value="GAF-like_dom_sf"/>
</dbReference>
<dbReference type="Pfam" id="PF09339">
    <property type="entry name" value="HTH_IclR"/>
    <property type="match status" value="1"/>
</dbReference>
<dbReference type="PANTHER" id="PTHR30136">
    <property type="entry name" value="HELIX-TURN-HELIX TRANSCRIPTIONAL REGULATOR, ICLR FAMILY"/>
    <property type="match status" value="1"/>
</dbReference>
<dbReference type="RefSeq" id="WP_187975584.1">
    <property type="nucleotide sequence ID" value="NZ_CP046884.1"/>
</dbReference>
<protein>
    <submittedName>
        <fullName evidence="6">Helix-turn-helix domain-containing protein</fullName>
    </submittedName>
</protein>
<dbReference type="GO" id="GO:0045892">
    <property type="term" value="P:negative regulation of DNA-templated transcription"/>
    <property type="evidence" value="ECO:0007669"/>
    <property type="project" value="TreeGrafter"/>
</dbReference>
<dbReference type="AlphaFoldDB" id="A0A7H0SNJ9"/>
<dbReference type="Proteomes" id="UP000516320">
    <property type="component" value="Chromosome"/>
</dbReference>
<name>A0A7H0SNJ9_9CORY</name>
<dbReference type="KEGG" id="cpoy:GP475_05300"/>
<evidence type="ECO:0000256" key="3">
    <source>
        <dbReference type="ARBA" id="ARBA00023163"/>
    </source>
</evidence>
<evidence type="ECO:0000313" key="6">
    <source>
        <dbReference type="EMBL" id="QNQ90124.1"/>
    </source>
</evidence>
<dbReference type="Gene3D" id="1.10.10.10">
    <property type="entry name" value="Winged helix-like DNA-binding domain superfamily/Winged helix DNA-binding domain"/>
    <property type="match status" value="1"/>
</dbReference>
<dbReference type="InterPro" id="IPR050707">
    <property type="entry name" value="HTH_MetabolicPath_Reg"/>
</dbReference>
<dbReference type="GO" id="GO:0003700">
    <property type="term" value="F:DNA-binding transcription factor activity"/>
    <property type="evidence" value="ECO:0007669"/>
    <property type="project" value="TreeGrafter"/>
</dbReference>
<feature type="domain" description="HTH iclR-type" evidence="4">
    <location>
        <begin position="12"/>
        <end position="71"/>
    </location>
</feature>
<dbReference type="PROSITE" id="PS51077">
    <property type="entry name" value="HTH_ICLR"/>
    <property type="match status" value="1"/>
</dbReference>
<organism evidence="6 7">
    <name type="scientific">Corynebacterium poyangense</name>
    <dbReference type="NCBI Taxonomy" id="2684405"/>
    <lineage>
        <taxon>Bacteria</taxon>
        <taxon>Bacillati</taxon>
        <taxon>Actinomycetota</taxon>
        <taxon>Actinomycetes</taxon>
        <taxon>Mycobacteriales</taxon>
        <taxon>Corynebacteriaceae</taxon>
        <taxon>Corynebacterium</taxon>
    </lineage>
</organism>
<keyword evidence="1" id="KW-0805">Transcription regulation</keyword>
<dbReference type="EMBL" id="CP046884">
    <property type="protein sequence ID" value="QNQ90124.1"/>
    <property type="molecule type" value="Genomic_DNA"/>
</dbReference>
<reference evidence="6 7" key="1">
    <citation type="submission" date="2019-12" db="EMBL/GenBank/DDBJ databases">
        <title>Corynebacterium sp. nov., isolated from feces of the Anser Albifrons in China.</title>
        <authorList>
            <person name="Liu Q."/>
        </authorList>
    </citation>
    <scope>NUCLEOTIDE SEQUENCE [LARGE SCALE GENOMIC DNA]</scope>
    <source>
        <strain evidence="6 7">4H37-19</strain>
    </source>
</reference>
<dbReference type="InterPro" id="IPR005471">
    <property type="entry name" value="Tscrpt_reg_IclR_N"/>
</dbReference>
<dbReference type="Pfam" id="PF01614">
    <property type="entry name" value="IclR_C"/>
    <property type="match status" value="1"/>
</dbReference>
<keyword evidence="7" id="KW-1185">Reference proteome</keyword>